<comment type="caution">
    <text evidence="1">The sequence shown here is derived from an EMBL/GenBank/DDBJ whole genome shotgun (WGS) entry which is preliminary data.</text>
</comment>
<dbReference type="InterPro" id="IPR017853">
    <property type="entry name" value="GH"/>
</dbReference>
<evidence type="ECO:0000313" key="2">
    <source>
        <dbReference type="Proteomes" id="UP000013085"/>
    </source>
</evidence>
<evidence type="ECO:0000313" key="1">
    <source>
        <dbReference type="EMBL" id="ENZ20233.1"/>
    </source>
</evidence>
<sequence length="64" mass="7378">MKEVARDIRNAGLTAGIWTSPFIAHETASVWKEHPHWILRDKKGSSLWGYTYHKLDFTRAAVLL</sequence>
<dbReference type="AlphaFoldDB" id="A0A0E2HHA0"/>
<dbReference type="RefSeq" id="WP_002593196.1">
    <property type="nucleotide sequence ID" value="NZ_KB850976.1"/>
</dbReference>
<name>A0A0E2HHA0_9FIRM</name>
<accession>A0A0E2HHA0</accession>
<dbReference type="EMBL" id="AGYR01000001">
    <property type="protein sequence ID" value="ENZ20233.1"/>
    <property type="molecule type" value="Genomic_DNA"/>
</dbReference>
<dbReference type="PATRIC" id="fig|999408.3.peg.177"/>
<dbReference type="Proteomes" id="UP000013085">
    <property type="component" value="Unassembled WGS sequence"/>
</dbReference>
<dbReference type="InterPro" id="IPR013785">
    <property type="entry name" value="Aldolase_TIM"/>
</dbReference>
<organism evidence="1 2">
    <name type="scientific">[Clostridium] clostridioforme 90A8</name>
    <dbReference type="NCBI Taxonomy" id="999408"/>
    <lineage>
        <taxon>Bacteria</taxon>
        <taxon>Bacillati</taxon>
        <taxon>Bacillota</taxon>
        <taxon>Clostridia</taxon>
        <taxon>Lachnospirales</taxon>
        <taxon>Lachnospiraceae</taxon>
        <taxon>Enterocloster</taxon>
    </lineage>
</organism>
<proteinExistence type="predicted"/>
<dbReference type="Gene3D" id="3.20.20.70">
    <property type="entry name" value="Aldolase class I"/>
    <property type="match status" value="1"/>
</dbReference>
<gene>
    <name evidence="1" type="ORF">HMPREF1090_00162</name>
</gene>
<dbReference type="HOGENOM" id="CLU_2859755_0_0_9"/>
<protein>
    <recommendedName>
        <fullName evidence="3">Alpha-galactosidase</fullName>
    </recommendedName>
</protein>
<dbReference type="SUPFAM" id="SSF51445">
    <property type="entry name" value="(Trans)glycosidases"/>
    <property type="match status" value="1"/>
</dbReference>
<reference evidence="1 2" key="1">
    <citation type="submission" date="2013-01" db="EMBL/GenBank/DDBJ databases">
        <title>The Genome Sequence of Clostridium clostridioforme 90A8.</title>
        <authorList>
            <consortium name="The Broad Institute Genome Sequencing Platform"/>
            <person name="Earl A."/>
            <person name="Ward D."/>
            <person name="Feldgarden M."/>
            <person name="Gevers D."/>
            <person name="Courvalin P."/>
            <person name="Lambert T."/>
            <person name="Walker B."/>
            <person name="Young S.K."/>
            <person name="Zeng Q."/>
            <person name="Gargeya S."/>
            <person name="Fitzgerald M."/>
            <person name="Haas B."/>
            <person name="Abouelleil A."/>
            <person name="Alvarado L."/>
            <person name="Arachchi H.M."/>
            <person name="Berlin A.M."/>
            <person name="Chapman S.B."/>
            <person name="Dewar J."/>
            <person name="Goldberg J."/>
            <person name="Griggs A."/>
            <person name="Gujja S."/>
            <person name="Hansen M."/>
            <person name="Howarth C."/>
            <person name="Imamovic A."/>
            <person name="Larimer J."/>
            <person name="McCowan C."/>
            <person name="Murphy C."/>
            <person name="Neiman D."/>
            <person name="Pearson M."/>
            <person name="Priest M."/>
            <person name="Roberts A."/>
            <person name="Saif S."/>
            <person name="Shea T."/>
            <person name="Sisk P."/>
            <person name="Sykes S."/>
            <person name="Wortman J."/>
            <person name="Nusbaum C."/>
            <person name="Birren B."/>
        </authorList>
    </citation>
    <scope>NUCLEOTIDE SEQUENCE [LARGE SCALE GENOMIC DNA]</scope>
    <source>
        <strain evidence="1 2">90A8</strain>
    </source>
</reference>
<evidence type="ECO:0008006" key="3">
    <source>
        <dbReference type="Google" id="ProtNLM"/>
    </source>
</evidence>